<evidence type="ECO:0000256" key="1">
    <source>
        <dbReference type="SAM" id="MobiDB-lite"/>
    </source>
</evidence>
<name>A0A1K2F5R4_STRAR</name>
<evidence type="ECO:0000313" key="3">
    <source>
        <dbReference type="EMBL" id="SFY42866.1"/>
    </source>
</evidence>
<dbReference type="SUPFAM" id="SSF56988">
    <property type="entry name" value="Anthrax protective antigen"/>
    <property type="match status" value="1"/>
</dbReference>
<feature type="region of interest" description="Disordered" evidence="1">
    <location>
        <begin position="38"/>
        <end position="68"/>
    </location>
</feature>
<dbReference type="InterPro" id="IPR037524">
    <property type="entry name" value="PA14/GLEYA"/>
</dbReference>
<organism evidence="3 4">
    <name type="scientific">Streptomyces atratus</name>
    <dbReference type="NCBI Taxonomy" id="1893"/>
    <lineage>
        <taxon>Bacteria</taxon>
        <taxon>Bacillati</taxon>
        <taxon>Actinomycetota</taxon>
        <taxon>Actinomycetes</taxon>
        <taxon>Kitasatosporales</taxon>
        <taxon>Streptomycetaceae</taxon>
        <taxon>Streptomyces</taxon>
    </lineage>
</organism>
<dbReference type="STRING" id="1893.SAMN02787144_103249"/>
<evidence type="ECO:0000259" key="2">
    <source>
        <dbReference type="PROSITE" id="PS51820"/>
    </source>
</evidence>
<proteinExistence type="predicted"/>
<protein>
    <submittedName>
        <fullName evidence="3">PA14 domain-containing protein</fullName>
    </submittedName>
</protein>
<dbReference type="InterPro" id="IPR011658">
    <property type="entry name" value="PA14_dom"/>
</dbReference>
<reference evidence="3 4" key="1">
    <citation type="submission" date="2016-11" db="EMBL/GenBank/DDBJ databases">
        <authorList>
            <person name="Jaros S."/>
            <person name="Januszkiewicz K."/>
            <person name="Wedrychowicz H."/>
        </authorList>
    </citation>
    <scope>NUCLEOTIDE SEQUENCE [LARGE SCALE GENOMIC DNA]</scope>
    <source>
        <strain evidence="3 4">OK807</strain>
    </source>
</reference>
<dbReference type="EMBL" id="FPJO01000032">
    <property type="protein sequence ID" value="SFY42866.1"/>
    <property type="molecule type" value="Genomic_DNA"/>
</dbReference>
<accession>A0A1K2F5R4</accession>
<gene>
    <name evidence="3" type="ORF">SAMN02787144_103249</name>
</gene>
<evidence type="ECO:0000313" key="4">
    <source>
        <dbReference type="Proteomes" id="UP000181909"/>
    </source>
</evidence>
<feature type="domain" description="PA14" evidence="2">
    <location>
        <begin position="1"/>
        <end position="68"/>
    </location>
</feature>
<dbReference type="Proteomes" id="UP000181909">
    <property type="component" value="Unassembled WGS sequence"/>
</dbReference>
<dbReference type="AlphaFoldDB" id="A0A1K2F5R4"/>
<dbReference type="Pfam" id="PF07691">
    <property type="entry name" value="PA14"/>
    <property type="match status" value="1"/>
</dbReference>
<sequence>MPERTGAHLFSMIGDNGFRLWIDGKPVIDHWADDWEKEQTSQPVELTAGRAYDSRWSSSSTREDPTST</sequence>
<dbReference type="PROSITE" id="PS51820">
    <property type="entry name" value="PA14"/>
    <property type="match status" value="1"/>
</dbReference>
<dbReference type="Gene3D" id="2.60.120.380">
    <property type="match status" value="1"/>
</dbReference>